<evidence type="ECO:0000256" key="7">
    <source>
        <dbReference type="ARBA" id="ARBA00022840"/>
    </source>
</evidence>
<evidence type="ECO:0000256" key="1">
    <source>
        <dbReference type="ARBA" id="ARBA00022448"/>
    </source>
</evidence>
<dbReference type="PANTHER" id="PTHR43790">
    <property type="entry name" value="CARBOHYDRATE TRANSPORT ATP-BINDING PROTEIN MG119-RELATED"/>
    <property type="match status" value="1"/>
</dbReference>
<evidence type="ECO:0000256" key="6">
    <source>
        <dbReference type="ARBA" id="ARBA00022741"/>
    </source>
</evidence>
<dbReference type="InterPro" id="IPR027417">
    <property type="entry name" value="P-loop_NTPase"/>
</dbReference>
<keyword evidence="3" id="KW-0997">Cell inner membrane</keyword>
<dbReference type="PROSITE" id="PS50893">
    <property type="entry name" value="ABC_TRANSPORTER_2"/>
    <property type="match status" value="1"/>
</dbReference>
<gene>
    <name evidence="9" type="ORF">CRM94_31845</name>
</gene>
<comment type="caution">
    <text evidence="9">The sequence shown here is derived from an EMBL/GenBank/DDBJ whole genome shotgun (WGS) entry which is preliminary data.</text>
</comment>
<evidence type="ECO:0000256" key="3">
    <source>
        <dbReference type="ARBA" id="ARBA00022519"/>
    </source>
</evidence>
<dbReference type="PROSITE" id="PS00211">
    <property type="entry name" value="ABC_TRANSPORTER_1"/>
    <property type="match status" value="1"/>
</dbReference>
<keyword evidence="3" id="KW-0472">Membrane</keyword>
<dbReference type="InterPro" id="IPR003439">
    <property type="entry name" value="ABC_transporter-like_ATP-bd"/>
</dbReference>
<reference evidence="10" key="1">
    <citation type="submission" date="2017-09" db="EMBL/GenBank/DDBJ databases">
        <title>FDA dAtabase for Regulatory Grade micrObial Sequences (FDA-ARGOS): Supporting development and validation of Infectious Disease Dx tests.</title>
        <authorList>
            <person name="Minogue T."/>
            <person name="Wolcott M."/>
            <person name="Wasieloski L."/>
            <person name="Aguilar W."/>
            <person name="Moore D."/>
            <person name="Tallon L."/>
            <person name="Sadzewicz L."/>
            <person name="Ott S."/>
            <person name="Zhao X."/>
            <person name="Nagaraj S."/>
            <person name="Vavikolanu K."/>
            <person name="Aluvathingal J."/>
            <person name="Nadendla S."/>
            <person name="Sichtig H."/>
        </authorList>
    </citation>
    <scope>NUCLEOTIDE SEQUENCE [LARGE SCALE GENOMIC DNA]</scope>
    <source>
        <strain evidence="10">FDAARGOS_390</strain>
    </source>
</reference>
<organism evidence="9 10">
    <name type="scientific">Burkholderia gladioli</name>
    <name type="common">Pseudomonas marginata</name>
    <name type="synonym">Phytomonas marginata</name>
    <dbReference type="NCBI Taxonomy" id="28095"/>
    <lineage>
        <taxon>Bacteria</taxon>
        <taxon>Pseudomonadati</taxon>
        <taxon>Pseudomonadota</taxon>
        <taxon>Betaproteobacteria</taxon>
        <taxon>Burkholderiales</taxon>
        <taxon>Burkholderiaceae</taxon>
        <taxon>Burkholderia</taxon>
    </lineage>
</organism>
<dbReference type="GO" id="GO:0005524">
    <property type="term" value="F:ATP binding"/>
    <property type="evidence" value="ECO:0007669"/>
    <property type="project" value="UniProtKB-KW"/>
</dbReference>
<evidence type="ECO:0000256" key="2">
    <source>
        <dbReference type="ARBA" id="ARBA00022475"/>
    </source>
</evidence>
<keyword evidence="5" id="KW-0677">Repeat</keyword>
<dbReference type="AlphaFoldDB" id="A0A2A7S636"/>
<accession>A0A2A7S636</accession>
<evidence type="ECO:0000256" key="4">
    <source>
        <dbReference type="ARBA" id="ARBA00022597"/>
    </source>
</evidence>
<dbReference type="GO" id="GO:0016887">
    <property type="term" value="F:ATP hydrolysis activity"/>
    <property type="evidence" value="ECO:0007669"/>
    <property type="project" value="InterPro"/>
</dbReference>
<dbReference type="Pfam" id="PF00005">
    <property type="entry name" value="ABC_tran"/>
    <property type="match status" value="2"/>
</dbReference>
<sequence length="491" mass="54040">MVSLAQTAFIRTEALGKTFGVVRALDAATLSFHPGECVGVMGHNGAGKSTLMNILAGVFRNDAGTLYVDGQQIGPQWNTHEAMRHGIRCVFQELSLCPNLSLAENMRLRAARSKGLRWRVAAGRQLIETLDRIFPRHGLAPGQLIESLPITKRQMVEIAMAFTPGDYPLRLVILDEPTSSLDEYSATQLLDYLRSFVRGGGICILISHKMHEVMERSDRVVVMREGRLVYESATADTSVERLVAAMGHELGHVERGARASRAAAASGMPRIKARLGERGAALEAFEGEVVGLEGLAGHGQTRLLKLIHALREGRADRQGNRRQARTAFVAGDRQGDGVFGLWSIARNMSLSWLGDCVRGGLISFREEERRVVRWVNTLKVKTPDTSLPIDSLSGGNQQKILFARALGTDASVILMDDPMRGVDIGTKHEVYGIVRAQADEGRTFLWYTTEFEELYHCDRIYVMNEGEIVGEISADELSEAEVLRLSFKAAA</sequence>
<keyword evidence="2" id="KW-1003">Cell membrane</keyword>
<dbReference type="InterPro" id="IPR003593">
    <property type="entry name" value="AAA+_ATPase"/>
</dbReference>
<protein>
    <submittedName>
        <fullName evidence="9">ABC transporter ATP-binding protein</fullName>
    </submittedName>
</protein>
<keyword evidence="7 9" id="KW-0067">ATP-binding</keyword>
<evidence type="ECO:0000313" key="9">
    <source>
        <dbReference type="EMBL" id="PEH38923.1"/>
    </source>
</evidence>
<dbReference type="InterPro" id="IPR017871">
    <property type="entry name" value="ABC_transporter-like_CS"/>
</dbReference>
<evidence type="ECO:0000256" key="5">
    <source>
        <dbReference type="ARBA" id="ARBA00022737"/>
    </source>
</evidence>
<dbReference type="SMART" id="SM00382">
    <property type="entry name" value="AAA"/>
    <property type="match status" value="2"/>
</dbReference>
<dbReference type="InterPro" id="IPR050107">
    <property type="entry name" value="ABC_carbohydrate_import_ATPase"/>
</dbReference>
<keyword evidence="1" id="KW-0813">Transport</keyword>
<proteinExistence type="predicted"/>
<evidence type="ECO:0000259" key="8">
    <source>
        <dbReference type="PROSITE" id="PS50893"/>
    </source>
</evidence>
<keyword evidence="6" id="KW-0547">Nucleotide-binding</keyword>
<dbReference type="Gene3D" id="3.40.50.300">
    <property type="entry name" value="P-loop containing nucleotide triphosphate hydrolases"/>
    <property type="match status" value="2"/>
</dbReference>
<evidence type="ECO:0000313" key="10">
    <source>
        <dbReference type="Proteomes" id="UP000220629"/>
    </source>
</evidence>
<dbReference type="CDD" id="cd03216">
    <property type="entry name" value="ABC_Carb_Monos_I"/>
    <property type="match status" value="1"/>
</dbReference>
<feature type="domain" description="ABC transporter" evidence="8">
    <location>
        <begin position="10"/>
        <end position="490"/>
    </location>
</feature>
<dbReference type="RefSeq" id="WP_098154244.1">
    <property type="nucleotide sequence ID" value="NZ_PDDY01000004.1"/>
</dbReference>
<name>A0A2A7S636_BURGA</name>
<dbReference type="EMBL" id="PDDY01000004">
    <property type="protein sequence ID" value="PEH38923.1"/>
    <property type="molecule type" value="Genomic_DNA"/>
</dbReference>
<dbReference type="SUPFAM" id="SSF52540">
    <property type="entry name" value="P-loop containing nucleoside triphosphate hydrolases"/>
    <property type="match status" value="2"/>
</dbReference>
<dbReference type="Proteomes" id="UP000220629">
    <property type="component" value="Unassembled WGS sequence"/>
</dbReference>
<dbReference type="PANTHER" id="PTHR43790:SF9">
    <property type="entry name" value="GALACTOFURANOSE TRANSPORTER ATP-BINDING PROTEIN YTFR"/>
    <property type="match status" value="1"/>
</dbReference>
<keyword evidence="4" id="KW-0762">Sugar transport</keyword>